<name>A0A4Y7QLI6_9AGAM</name>
<accession>A0A4Y7QLI6</accession>
<dbReference type="STRING" id="50990.A0A4Y7QLI6"/>
<evidence type="ECO:0000313" key="3">
    <source>
        <dbReference type="Proteomes" id="UP000294933"/>
    </source>
</evidence>
<organism evidence="2 3">
    <name type="scientific">Rickenella mellea</name>
    <dbReference type="NCBI Taxonomy" id="50990"/>
    <lineage>
        <taxon>Eukaryota</taxon>
        <taxon>Fungi</taxon>
        <taxon>Dikarya</taxon>
        <taxon>Basidiomycota</taxon>
        <taxon>Agaricomycotina</taxon>
        <taxon>Agaricomycetes</taxon>
        <taxon>Hymenochaetales</taxon>
        <taxon>Rickenellaceae</taxon>
        <taxon>Rickenella</taxon>
    </lineage>
</organism>
<protein>
    <submittedName>
        <fullName evidence="2">Uncharacterized protein</fullName>
    </submittedName>
</protein>
<proteinExistence type="predicted"/>
<reference evidence="2 3" key="1">
    <citation type="submission" date="2018-06" db="EMBL/GenBank/DDBJ databases">
        <title>A transcriptomic atlas of mushroom development highlights an independent origin of complex multicellularity.</title>
        <authorList>
            <consortium name="DOE Joint Genome Institute"/>
            <person name="Krizsan K."/>
            <person name="Almasi E."/>
            <person name="Merenyi Z."/>
            <person name="Sahu N."/>
            <person name="Viragh M."/>
            <person name="Koszo T."/>
            <person name="Mondo S."/>
            <person name="Kiss B."/>
            <person name="Balint B."/>
            <person name="Kues U."/>
            <person name="Barry K."/>
            <person name="Hegedus J.C."/>
            <person name="Henrissat B."/>
            <person name="Johnson J."/>
            <person name="Lipzen A."/>
            <person name="Ohm R."/>
            <person name="Nagy I."/>
            <person name="Pangilinan J."/>
            <person name="Yan J."/>
            <person name="Xiong Y."/>
            <person name="Grigoriev I.V."/>
            <person name="Hibbett D.S."/>
            <person name="Nagy L.G."/>
        </authorList>
    </citation>
    <scope>NUCLEOTIDE SEQUENCE [LARGE SCALE GENOMIC DNA]</scope>
    <source>
        <strain evidence="2 3">SZMC22713</strain>
    </source>
</reference>
<dbReference type="EMBL" id="ML170158">
    <property type="protein sequence ID" value="TDL28118.1"/>
    <property type="molecule type" value="Genomic_DNA"/>
</dbReference>
<feature type="region of interest" description="Disordered" evidence="1">
    <location>
        <begin position="403"/>
        <end position="441"/>
    </location>
</feature>
<feature type="compositionally biased region" description="Basic and acidic residues" evidence="1">
    <location>
        <begin position="432"/>
        <end position="441"/>
    </location>
</feature>
<dbReference type="AlphaFoldDB" id="A0A4Y7QLI6"/>
<dbReference type="OrthoDB" id="3261881at2759"/>
<evidence type="ECO:0000313" key="2">
    <source>
        <dbReference type="EMBL" id="TDL28118.1"/>
    </source>
</evidence>
<keyword evidence="3" id="KW-1185">Reference proteome</keyword>
<evidence type="ECO:0000256" key="1">
    <source>
        <dbReference type="SAM" id="MobiDB-lite"/>
    </source>
</evidence>
<dbReference type="Proteomes" id="UP000294933">
    <property type="component" value="Unassembled WGS sequence"/>
</dbReference>
<dbReference type="VEuPathDB" id="FungiDB:BD410DRAFT_761511"/>
<sequence>MTEQKTPSNRTVSASEVARSLRLFETWSTFQSCEQVAYSDIPSELQLDVSKVFEFDGQLPLSWVKGSSEILQCLIEHSPDLVKFIQTAHTAKPALFTNQFGTEKCKDLFSELNCVFVAWRQLQDMRSAKEKWSEADFAANVYNVFRTPAIRRSAHRTQCSISLPQHFPHPKPTTQATRVLRARTVMPDCAIFVRADDIRHLSLSKSSPWKTLNSQPSVKNNCNPRNESAFRYQTSPCAQLPESACFEFISSFWEDKKPAHELLEQAYRQNRMATTAAVRHLHSLRIQAPVFGLVWANGTVRAHVDWWACDSDQRVTVHSAPYPGKDTDNHNTAMFHEWNLDLPADILEVYILIRNIDVWTAGRFRDRVELGIKQLARAVVKGNESYFPWKRHDGNVLAVLSDASRRNSENVPPEGRTDGPKVPLKSKKQTAKRVEHRKDAR</sequence>
<gene>
    <name evidence="2" type="ORF">BD410DRAFT_761511</name>
</gene>